<gene>
    <name evidence="3" type="ORF">FHR34_003471</name>
</gene>
<feature type="compositionally biased region" description="Pro residues" evidence="1">
    <location>
        <begin position="1"/>
        <end position="23"/>
    </location>
</feature>
<dbReference type="AlphaFoldDB" id="A0A7W7VW21"/>
<keyword evidence="4" id="KW-1185">Reference proteome</keyword>
<feature type="transmembrane region" description="Helical" evidence="2">
    <location>
        <begin position="251"/>
        <end position="272"/>
    </location>
</feature>
<sequence>MSNPPQSPNSYVPPPPSNPPNVPAPSAAPAAAAPAVTAPAVTAEESAPAETAPPLTASQPTAAQPPTAVLPPPVFAAQAPAPADAVPSPFAAPNPYAAPSAYASPSPYPAPSPYGAPGPYGAPTTPLAYGYPGPGTAPMPGMPGTAACRICGGFPAVDVTVRGHQGLIVLMRFLSRPGPYCRVCGTATVREMSQRTLVRGWWGYLSPLFTLIALLRTRSAYQKIRQLPPPAPGTHGPQLDQGTPLTKRGAIWMLLLPVLSVAACITLVALLLGTGNSDNSGSDGGASVLTANGGDCLRDANGSLGQADAHPDVTVLPCSNPRAQYQVLGRVATIDNPQAACASYRAATSWFLHQDGGNSFALCLAPKDAAIPPPDDPSDSTGGSTGSGTSGTSGSSV</sequence>
<feature type="transmembrane region" description="Helical" evidence="2">
    <location>
        <begin position="201"/>
        <end position="217"/>
    </location>
</feature>
<protein>
    <recommendedName>
        <fullName evidence="5">Toxin-antitoxin system, toxin component</fullName>
    </recommendedName>
</protein>
<organism evidence="3 4">
    <name type="scientific">Kitasatospora kifunensis</name>
    <name type="common">Streptomyces kifunensis</name>
    <dbReference type="NCBI Taxonomy" id="58351"/>
    <lineage>
        <taxon>Bacteria</taxon>
        <taxon>Bacillati</taxon>
        <taxon>Actinomycetota</taxon>
        <taxon>Actinomycetes</taxon>
        <taxon>Kitasatosporales</taxon>
        <taxon>Streptomycetaceae</taxon>
        <taxon>Kitasatospora</taxon>
    </lineage>
</organism>
<feature type="region of interest" description="Disordered" evidence="1">
    <location>
        <begin position="1"/>
        <end position="74"/>
    </location>
</feature>
<feature type="region of interest" description="Disordered" evidence="1">
    <location>
        <begin position="366"/>
        <end position="397"/>
    </location>
</feature>
<evidence type="ECO:0008006" key="5">
    <source>
        <dbReference type="Google" id="ProtNLM"/>
    </source>
</evidence>
<feature type="compositionally biased region" description="Low complexity" evidence="1">
    <location>
        <begin position="24"/>
        <end position="67"/>
    </location>
</feature>
<evidence type="ECO:0000313" key="3">
    <source>
        <dbReference type="EMBL" id="MBB4924478.1"/>
    </source>
</evidence>
<evidence type="ECO:0000256" key="2">
    <source>
        <dbReference type="SAM" id="Phobius"/>
    </source>
</evidence>
<keyword evidence="2" id="KW-1133">Transmembrane helix</keyword>
<name>A0A7W7VW21_KITKI</name>
<proteinExistence type="predicted"/>
<dbReference type="Proteomes" id="UP000540506">
    <property type="component" value="Unassembled WGS sequence"/>
</dbReference>
<accession>A0A7W7VW21</accession>
<comment type="caution">
    <text evidence="3">The sequence shown here is derived from an EMBL/GenBank/DDBJ whole genome shotgun (WGS) entry which is preliminary data.</text>
</comment>
<dbReference type="EMBL" id="JACHJV010000001">
    <property type="protein sequence ID" value="MBB4924478.1"/>
    <property type="molecule type" value="Genomic_DNA"/>
</dbReference>
<keyword evidence="2" id="KW-0472">Membrane</keyword>
<dbReference type="RefSeq" id="WP_184936419.1">
    <property type="nucleotide sequence ID" value="NZ_JACHJV010000001.1"/>
</dbReference>
<reference evidence="3 4" key="1">
    <citation type="submission" date="2020-08" db="EMBL/GenBank/DDBJ databases">
        <title>Sequencing the genomes of 1000 actinobacteria strains.</title>
        <authorList>
            <person name="Klenk H.-P."/>
        </authorList>
    </citation>
    <scope>NUCLEOTIDE SEQUENCE [LARGE SCALE GENOMIC DNA]</scope>
    <source>
        <strain evidence="3 4">DSM 41654</strain>
    </source>
</reference>
<keyword evidence="2" id="KW-0812">Transmembrane</keyword>
<evidence type="ECO:0000313" key="4">
    <source>
        <dbReference type="Proteomes" id="UP000540506"/>
    </source>
</evidence>
<evidence type="ECO:0000256" key="1">
    <source>
        <dbReference type="SAM" id="MobiDB-lite"/>
    </source>
</evidence>